<dbReference type="GO" id="GO:0005886">
    <property type="term" value="C:plasma membrane"/>
    <property type="evidence" value="ECO:0007669"/>
    <property type="project" value="UniProtKB-SubCell"/>
</dbReference>
<dbReference type="AlphaFoldDB" id="A0A1I1DCP4"/>
<feature type="transmembrane region" description="Helical" evidence="10">
    <location>
        <begin position="98"/>
        <end position="120"/>
    </location>
</feature>
<evidence type="ECO:0000256" key="6">
    <source>
        <dbReference type="ARBA" id="ARBA00022692"/>
    </source>
</evidence>
<feature type="transmembrane region" description="Helical" evidence="10">
    <location>
        <begin position="360"/>
        <end position="379"/>
    </location>
</feature>
<feature type="transmembrane region" description="Helical" evidence="10">
    <location>
        <begin position="238"/>
        <end position="263"/>
    </location>
</feature>
<dbReference type="InterPro" id="IPR051327">
    <property type="entry name" value="MATE_MepA_subfamily"/>
</dbReference>
<dbReference type="InterPro" id="IPR002528">
    <property type="entry name" value="MATE_fam"/>
</dbReference>
<dbReference type="Pfam" id="PF01554">
    <property type="entry name" value="MatE"/>
    <property type="match status" value="2"/>
</dbReference>
<keyword evidence="6 10" id="KW-0812">Transmembrane</keyword>
<dbReference type="OrthoDB" id="9811110at2"/>
<accession>A0A1I1DCP4</accession>
<dbReference type="GO" id="GO:0046677">
    <property type="term" value="P:response to antibiotic"/>
    <property type="evidence" value="ECO:0007669"/>
    <property type="project" value="UniProtKB-KW"/>
</dbReference>
<evidence type="ECO:0000256" key="10">
    <source>
        <dbReference type="SAM" id="Phobius"/>
    </source>
</evidence>
<feature type="transmembrane region" description="Helical" evidence="10">
    <location>
        <begin position="418"/>
        <end position="441"/>
    </location>
</feature>
<evidence type="ECO:0000256" key="3">
    <source>
        <dbReference type="ARBA" id="ARBA00022106"/>
    </source>
</evidence>
<keyword evidence="8 10" id="KW-0472">Membrane</keyword>
<reference evidence="12" key="1">
    <citation type="submission" date="2016-10" db="EMBL/GenBank/DDBJ databases">
        <authorList>
            <person name="Varghese N."/>
            <person name="Submissions S."/>
        </authorList>
    </citation>
    <scope>NUCLEOTIDE SEQUENCE [LARGE SCALE GENOMIC DNA]</scope>
    <source>
        <strain evidence="12">ATCC 43811</strain>
    </source>
</reference>
<organism evidence="11 12">
    <name type="scientific">Brevinema andersonii</name>
    <dbReference type="NCBI Taxonomy" id="34097"/>
    <lineage>
        <taxon>Bacteria</taxon>
        <taxon>Pseudomonadati</taxon>
        <taxon>Spirochaetota</taxon>
        <taxon>Spirochaetia</taxon>
        <taxon>Brevinematales</taxon>
        <taxon>Brevinemataceae</taxon>
        <taxon>Brevinema</taxon>
    </lineage>
</organism>
<keyword evidence="5" id="KW-1003">Cell membrane</keyword>
<comment type="similarity">
    <text evidence="2">Belongs to the multi antimicrobial extrusion (MATE) (TC 2.A.66.1) family. MepA subfamily.</text>
</comment>
<proteinExistence type="inferred from homology"/>
<keyword evidence="4" id="KW-0813">Transport</keyword>
<evidence type="ECO:0000313" key="12">
    <source>
        <dbReference type="Proteomes" id="UP000240042"/>
    </source>
</evidence>
<dbReference type="PANTHER" id="PTHR43823:SF3">
    <property type="entry name" value="MULTIDRUG EXPORT PROTEIN MEPA"/>
    <property type="match status" value="1"/>
</dbReference>
<dbReference type="RefSeq" id="WP_092318128.1">
    <property type="nucleotide sequence ID" value="NZ_FOKY01000001.1"/>
</dbReference>
<gene>
    <name evidence="11" type="ORF">SAMN02745150_00475</name>
</gene>
<feature type="transmembrane region" description="Helical" evidence="10">
    <location>
        <begin position="140"/>
        <end position="157"/>
    </location>
</feature>
<feature type="transmembrane region" description="Helical" evidence="10">
    <location>
        <begin position="169"/>
        <end position="192"/>
    </location>
</feature>
<evidence type="ECO:0000313" key="11">
    <source>
        <dbReference type="EMBL" id="SFB72122.1"/>
    </source>
</evidence>
<dbReference type="InterPro" id="IPR048279">
    <property type="entry name" value="MdtK-like"/>
</dbReference>
<evidence type="ECO:0000256" key="2">
    <source>
        <dbReference type="ARBA" id="ARBA00008417"/>
    </source>
</evidence>
<evidence type="ECO:0000256" key="1">
    <source>
        <dbReference type="ARBA" id="ARBA00004651"/>
    </source>
</evidence>
<dbReference type="GO" id="GO:0042910">
    <property type="term" value="F:xenobiotic transmembrane transporter activity"/>
    <property type="evidence" value="ECO:0007669"/>
    <property type="project" value="InterPro"/>
</dbReference>
<dbReference type="EMBL" id="FOKY01000001">
    <property type="protein sequence ID" value="SFB72122.1"/>
    <property type="molecule type" value="Genomic_DNA"/>
</dbReference>
<dbReference type="PIRSF" id="PIRSF006603">
    <property type="entry name" value="DinF"/>
    <property type="match status" value="1"/>
</dbReference>
<sequence length="450" mass="49087">MSKSHNKNAILDSDNIFELLMKLSFPMMVGSLMEALYNTVDSIFVGHYVGSEAIAALTVNNPIQMLQVAVGAMMSVGTGVLISQALGAKNYQMVNIVLIYGLSLSFGLSLILSWSMLFFLDQMLLFLGSAQSFLSHTRDYAGIILWTGFVPSVNALMSGVLRAKGLANLSMILISAGALINIGLDALFIIRFCWGVKGAAVATVLSQIVVLGLSFYFMFKNYAIKSSDFRHASLDRSLISQIIMVGLPTGLRLGTFSLMSFVANRALQSYGTVPLAAYGIVNRIVNLAFMPIFGCNLGVQPIISFNFGAKRYDRIVKALTVSISVSTVIALIGSIVFVLAPAGLFQMFTNDLQTIDYSRRASRIMGSLFFLFGCQMIIVGMMQSTGHPKAALFLSVSRPLVHIIGFLALPMWFGLKGIWMTLPIADFINFTLAVIMLRIQLPLLRAKLQK</sequence>
<dbReference type="Proteomes" id="UP000240042">
    <property type="component" value="Unassembled WGS sequence"/>
</dbReference>
<evidence type="ECO:0000256" key="7">
    <source>
        <dbReference type="ARBA" id="ARBA00022989"/>
    </source>
</evidence>
<dbReference type="InterPro" id="IPR045070">
    <property type="entry name" value="MATE_MepA-like"/>
</dbReference>
<comment type="subcellular location">
    <subcellularLocation>
        <location evidence="1">Cell membrane</location>
        <topology evidence="1">Multi-pass membrane protein</topology>
    </subcellularLocation>
</comment>
<evidence type="ECO:0000256" key="4">
    <source>
        <dbReference type="ARBA" id="ARBA00022448"/>
    </source>
</evidence>
<keyword evidence="9" id="KW-0046">Antibiotic resistance</keyword>
<feature type="transmembrane region" description="Helical" evidence="10">
    <location>
        <begin position="391"/>
        <end position="412"/>
    </location>
</feature>
<dbReference type="CDD" id="cd13143">
    <property type="entry name" value="MATE_MepA_like"/>
    <property type="match status" value="1"/>
</dbReference>
<keyword evidence="12" id="KW-1185">Reference proteome</keyword>
<dbReference type="PANTHER" id="PTHR43823">
    <property type="entry name" value="SPORULATION PROTEIN YKVU"/>
    <property type="match status" value="1"/>
</dbReference>
<protein>
    <recommendedName>
        <fullName evidence="3">Multidrug export protein MepA</fullName>
    </recommendedName>
</protein>
<evidence type="ECO:0000256" key="5">
    <source>
        <dbReference type="ARBA" id="ARBA00022475"/>
    </source>
</evidence>
<feature type="transmembrane region" description="Helical" evidence="10">
    <location>
        <begin position="198"/>
        <end position="217"/>
    </location>
</feature>
<dbReference type="GO" id="GO:0015297">
    <property type="term" value="F:antiporter activity"/>
    <property type="evidence" value="ECO:0007669"/>
    <property type="project" value="InterPro"/>
</dbReference>
<evidence type="ECO:0000256" key="9">
    <source>
        <dbReference type="ARBA" id="ARBA00023251"/>
    </source>
</evidence>
<dbReference type="STRING" id="34097.SAMN02745150_00475"/>
<feature type="transmembrane region" description="Helical" evidence="10">
    <location>
        <begin position="318"/>
        <end position="340"/>
    </location>
</feature>
<name>A0A1I1DCP4_BREAD</name>
<evidence type="ECO:0000256" key="8">
    <source>
        <dbReference type="ARBA" id="ARBA00023136"/>
    </source>
</evidence>
<keyword evidence="7 10" id="KW-1133">Transmembrane helix</keyword>
<dbReference type="NCBIfam" id="TIGR00797">
    <property type="entry name" value="matE"/>
    <property type="match status" value="1"/>
</dbReference>
<feature type="transmembrane region" description="Helical" evidence="10">
    <location>
        <begin position="275"/>
        <end position="297"/>
    </location>
</feature>